<sequence length="261" mass="27894">MPLPSSRAFLSSLISSIPGPLPTQLEAVYDIEAVAQARRSLLSTLHVIFPSLLLPALDLIDRGFVVRILMKTMPAEAEAEAEAIIVAETTTTTAAQTQARRLPGFLVYSATTPSTHFHGHRKRASTAAGLSGTMASIGGKVHLVSLTAWNCSCPSFAYDAFASHCHSDRNDSDEENKQEYVGEKSGNGGQYSQNSVGCGARVADERVSGDVFGGLTRGSAPPCCKHILACLLAERCNLTDEEIPEWTLTREQLAGLVYEAA</sequence>
<keyword evidence="3" id="KW-1185">Reference proteome</keyword>
<evidence type="ECO:0000313" key="2">
    <source>
        <dbReference type="EMBL" id="PHH55074.1"/>
    </source>
</evidence>
<feature type="compositionally biased region" description="Basic and acidic residues" evidence="1">
    <location>
        <begin position="167"/>
        <end position="182"/>
    </location>
</feature>
<protein>
    <recommendedName>
        <fullName evidence="4">SWIM-type domain-containing protein</fullName>
    </recommendedName>
</protein>
<evidence type="ECO:0000256" key="1">
    <source>
        <dbReference type="SAM" id="MobiDB-lite"/>
    </source>
</evidence>
<reference evidence="2 3" key="1">
    <citation type="journal article" date="2013" name="Fungal Biol.">
        <title>Analysis of microsatellite markers in the genome of the plant pathogen Ceratocystis fimbriata.</title>
        <authorList>
            <person name="Simpson M.C."/>
            <person name="Wilken P.M."/>
            <person name="Coetzee M.P."/>
            <person name="Wingfield M.J."/>
            <person name="Wingfield B.D."/>
        </authorList>
    </citation>
    <scope>NUCLEOTIDE SEQUENCE [LARGE SCALE GENOMIC DNA]</scope>
    <source>
        <strain evidence="2 3">CBS 114723</strain>
    </source>
</reference>
<proteinExistence type="predicted"/>
<dbReference type="EMBL" id="APWK03000015">
    <property type="protein sequence ID" value="PHH55074.1"/>
    <property type="molecule type" value="Genomic_DNA"/>
</dbReference>
<evidence type="ECO:0000313" key="3">
    <source>
        <dbReference type="Proteomes" id="UP000222788"/>
    </source>
</evidence>
<accession>A0A2C5XFR8</accession>
<dbReference type="AlphaFoldDB" id="A0A2C5XFR8"/>
<gene>
    <name evidence="2" type="ORF">CFIMG_002917RA</name>
</gene>
<dbReference type="OrthoDB" id="74545at2759"/>
<reference evidence="2 3" key="2">
    <citation type="journal article" date="2013" name="IMA Fungus">
        <title>IMA Genome-F 1: Ceratocystis fimbriata: Draft nuclear genome sequence for the plant pathogen, Ceratocystis fimbriata.</title>
        <authorList>
            <person name="Wilken P.M."/>
            <person name="Steenkamp E.T."/>
            <person name="Wingfield M.J."/>
            <person name="de Beer Z.W."/>
            <person name="Wingfield B.D."/>
        </authorList>
    </citation>
    <scope>NUCLEOTIDE SEQUENCE [LARGE SCALE GENOMIC DNA]</scope>
    <source>
        <strain evidence="2 3">CBS 114723</strain>
    </source>
</reference>
<feature type="region of interest" description="Disordered" evidence="1">
    <location>
        <begin position="167"/>
        <end position="196"/>
    </location>
</feature>
<name>A0A2C5XFR8_9PEZI</name>
<dbReference type="STRING" id="1035309.A0A2C5XFR8"/>
<evidence type="ECO:0008006" key="4">
    <source>
        <dbReference type="Google" id="ProtNLM"/>
    </source>
</evidence>
<dbReference type="Proteomes" id="UP000222788">
    <property type="component" value="Unassembled WGS sequence"/>
</dbReference>
<comment type="caution">
    <text evidence="2">The sequence shown here is derived from an EMBL/GenBank/DDBJ whole genome shotgun (WGS) entry which is preliminary data.</text>
</comment>
<organism evidence="2 3">
    <name type="scientific">Ceratocystis fimbriata CBS 114723</name>
    <dbReference type="NCBI Taxonomy" id="1035309"/>
    <lineage>
        <taxon>Eukaryota</taxon>
        <taxon>Fungi</taxon>
        <taxon>Dikarya</taxon>
        <taxon>Ascomycota</taxon>
        <taxon>Pezizomycotina</taxon>
        <taxon>Sordariomycetes</taxon>
        <taxon>Hypocreomycetidae</taxon>
        <taxon>Microascales</taxon>
        <taxon>Ceratocystidaceae</taxon>
        <taxon>Ceratocystis</taxon>
    </lineage>
</organism>